<dbReference type="SMART" id="SM00409">
    <property type="entry name" value="IG"/>
    <property type="match status" value="1"/>
</dbReference>
<proteinExistence type="predicted"/>
<name>A0A6V7Y8N4_MELEN</name>
<gene>
    <name evidence="13" type="ORF">MENT_LOCUS61838</name>
</gene>
<feature type="domain" description="Ig-like" evidence="11">
    <location>
        <begin position="33"/>
        <end position="124"/>
    </location>
</feature>
<dbReference type="InterPro" id="IPR036116">
    <property type="entry name" value="FN3_sf"/>
</dbReference>
<keyword evidence="7" id="KW-1015">Disulfide bond</keyword>
<dbReference type="OrthoDB" id="428111at2759"/>
<reference evidence="13 14" key="1">
    <citation type="submission" date="2020-08" db="EMBL/GenBank/DDBJ databases">
        <authorList>
            <person name="Koutsovoulos G."/>
            <person name="Danchin GJ E."/>
        </authorList>
    </citation>
    <scope>NUCLEOTIDE SEQUENCE [LARGE SCALE GENOMIC DNA]</scope>
</reference>
<dbReference type="InterPro" id="IPR003599">
    <property type="entry name" value="Ig_sub"/>
</dbReference>
<evidence type="ECO:0000256" key="9">
    <source>
        <dbReference type="SAM" id="MobiDB-lite"/>
    </source>
</evidence>
<dbReference type="InterPro" id="IPR050964">
    <property type="entry name" value="Striated_Muscle_Regulatory"/>
</dbReference>
<keyword evidence="5" id="KW-1133">Transmembrane helix</keyword>
<feature type="region of interest" description="Disordered" evidence="9">
    <location>
        <begin position="303"/>
        <end position="325"/>
    </location>
</feature>
<organism evidence="13 14">
    <name type="scientific">Meloidogyne enterolobii</name>
    <name type="common">Root-knot nematode worm</name>
    <name type="synonym">Meloidogyne mayaguensis</name>
    <dbReference type="NCBI Taxonomy" id="390850"/>
    <lineage>
        <taxon>Eukaryota</taxon>
        <taxon>Metazoa</taxon>
        <taxon>Ecdysozoa</taxon>
        <taxon>Nematoda</taxon>
        <taxon>Chromadorea</taxon>
        <taxon>Rhabditida</taxon>
        <taxon>Tylenchina</taxon>
        <taxon>Tylenchomorpha</taxon>
        <taxon>Tylenchoidea</taxon>
        <taxon>Meloidogynidae</taxon>
        <taxon>Meloidogyninae</taxon>
        <taxon>Meloidogyne</taxon>
    </lineage>
</organism>
<dbReference type="InterPro" id="IPR013098">
    <property type="entry name" value="Ig_I-set"/>
</dbReference>
<feature type="domain" description="Fibronectin type-III" evidence="12">
    <location>
        <begin position="324"/>
        <end position="419"/>
    </location>
</feature>
<evidence type="ECO:0000256" key="3">
    <source>
        <dbReference type="ARBA" id="ARBA00022729"/>
    </source>
</evidence>
<dbReference type="PANTHER" id="PTHR13817:SF166">
    <property type="entry name" value="NEURONAL IGCAM-RELATED"/>
    <property type="match status" value="1"/>
</dbReference>
<evidence type="ECO:0000256" key="4">
    <source>
        <dbReference type="ARBA" id="ARBA00022737"/>
    </source>
</evidence>
<dbReference type="FunFam" id="2.60.40.10:FF:000008">
    <property type="entry name" value="roundabout homolog 2 isoform X2"/>
    <property type="match status" value="1"/>
</dbReference>
<comment type="subcellular location">
    <subcellularLocation>
        <location evidence="1">Membrane</location>
        <topology evidence="1">Single-pass membrane protein</topology>
    </subcellularLocation>
</comment>
<feature type="domain" description="Fibronectin type-III" evidence="12">
    <location>
        <begin position="147"/>
        <end position="245"/>
    </location>
</feature>
<evidence type="ECO:0000256" key="8">
    <source>
        <dbReference type="ARBA" id="ARBA00023319"/>
    </source>
</evidence>
<evidence type="ECO:0000313" key="14">
    <source>
        <dbReference type="Proteomes" id="UP000580250"/>
    </source>
</evidence>
<dbReference type="GO" id="GO:0007399">
    <property type="term" value="P:nervous system development"/>
    <property type="evidence" value="ECO:0007669"/>
    <property type="project" value="UniProtKB-ARBA"/>
</dbReference>
<evidence type="ECO:0000256" key="1">
    <source>
        <dbReference type="ARBA" id="ARBA00004167"/>
    </source>
</evidence>
<dbReference type="SMART" id="SM00060">
    <property type="entry name" value="FN3"/>
    <property type="match status" value="2"/>
</dbReference>
<dbReference type="SUPFAM" id="SSF48726">
    <property type="entry name" value="Immunoglobulin"/>
    <property type="match status" value="1"/>
</dbReference>
<keyword evidence="6" id="KW-0472">Membrane</keyword>
<dbReference type="AlphaFoldDB" id="A0A6V7Y8N4"/>
<evidence type="ECO:0000259" key="11">
    <source>
        <dbReference type="PROSITE" id="PS50835"/>
    </source>
</evidence>
<dbReference type="PANTHER" id="PTHR13817">
    <property type="entry name" value="TITIN"/>
    <property type="match status" value="1"/>
</dbReference>
<dbReference type="PRINTS" id="PR00014">
    <property type="entry name" value="FNTYPEIII"/>
</dbReference>
<dbReference type="EMBL" id="CAJEWN010003514">
    <property type="protein sequence ID" value="CAD2207864.1"/>
    <property type="molecule type" value="Genomic_DNA"/>
</dbReference>
<comment type="caution">
    <text evidence="13">The sequence shown here is derived from an EMBL/GenBank/DDBJ whole genome shotgun (WGS) entry which is preliminary data.</text>
</comment>
<dbReference type="PROSITE" id="PS50853">
    <property type="entry name" value="FN3"/>
    <property type="match status" value="2"/>
</dbReference>
<evidence type="ECO:0000259" key="12">
    <source>
        <dbReference type="PROSITE" id="PS50853"/>
    </source>
</evidence>
<accession>A0A6V7Y8N4</accession>
<dbReference type="InterPro" id="IPR013783">
    <property type="entry name" value="Ig-like_fold"/>
</dbReference>
<dbReference type="Pfam" id="PF07679">
    <property type="entry name" value="I-set"/>
    <property type="match status" value="1"/>
</dbReference>
<keyword evidence="3 10" id="KW-0732">Signal</keyword>
<keyword evidence="4" id="KW-0677">Repeat</keyword>
<protein>
    <submittedName>
        <fullName evidence="13">Uncharacterized protein</fullName>
    </submittedName>
</protein>
<dbReference type="PROSITE" id="PS50835">
    <property type="entry name" value="IG_LIKE"/>
    <property type="match status" value="1"/>
</dbReference>
<feature type="chain" id="PRO_5028409046" evidence="10">
    <location>
        <begin position="25"/>
        <end position="441"/>
    </location>
</feature>
<dbReference type="FunFam" id="2.60.40.10:FF:000028">
    <property type="entry name" value="Neuronal cell adhesion molecule"/>
    <property type="match status" value="1"/>
</dbReference>
<dbReference type="InterPro" id="IPR003598">
    <property type="entry name" value="Ig_sub2"/>
</dbReference>
<dbReference type="Proteomes" id="UP000580250">
    <property type="component" value="Unassembled WGS sequence"/>
</dbReference>
<evidence type="ECO:0000256" key="10">
    <source>
        <dbReference type="SAM" id="SignalP"/>
    </source>
</evidence>
<keyword evidence="2" id="KW-0812">Transmembrane</keyword>
<feature type="compositionally biased region" description="Polar residues" evidence="9">
    <location>
        <begin position="307"/>
        <end position="319"/>
    </location>
</feature>
<sequence>MIFGSVLNITTILSLSCLQTPDQCEDESTSHPPPIIQYGHQNQTLMLNDMAILPCQATGRLPVVINWMKDDMPLNLNSSDYKNRYRQQSMGTLQISDLKKEDSGIFTCKASNEDGETTWTSSLVVEEHTNRNTNFQRMPDATVLPSSPGRPNLLNISDDGIVELEWTAPERQGASSIVGYIIQYWSPEMGESWQNIMDVVTTTRFRIKNLRPGRSYIFLIRAENSKGIGLPSQPSSLVTISTPIGYREPEEGSETSSQFGRMLDMETARQKLSSEQLVKLVEVRPLNSSAMLLSWKRQKKEPLVQGMPSNSLDGTTMEATPTMPPSDVRLRMLNISSLRISWRPPPTDHINGILKGFLINIKSNHSSVEDRNITTNERATSVTLYRLIPNASYAIRVAARTNAGVGIFFDEEPVVMSKSLFFLIDFYGGDEISKKSFYFLG</sequence>
<evidence type="ECO:0000256" key="6">
    <source>
        <dbReference type="ARBA" id="ARBA00023136"/>
    </source>
</evidence>
<evidence type="ECO:0000256" key="7">
    <source>
        <dbReference type="ARBA" id="ARBA00023157"/>
    </source>
</evidence>
<dbReference type="InterPro" id="IPR007110">
    <property type="entry name" value="Ig-like_dom"/>
</dbReference>
<feature type="signal peptide" evidence="10">
    <location>
        <begin position="1"/>
        <end position="24"/>
    </location>
</feature>
<evidence type="ECO:0000256" key="2">
    <source>
        <dbReference type="ARBA" id="ARBA00022692"/>
    </source>
</evidence>
<dbReference type="SUPFAM" id="SSF49265">
    <property type="entry name" value="Fibronectin type III"/>
    <property type="match status" value="2"/>
</dbReference>
<dbReference type="SMART" id="SM00408">
    <property type="entry name" value="IGc2"/>
    <property type="match status" value="1"/>
</dbReference>
<evidence type="ECO:0000256" key="5">
    <source>
        <dbReference type="ARBA" id="ARBA00022989"/>
    </source>
</evidence>
<keyword evidence="8" id="KW-0393">Immunoglobulin domain</keyword>
<dbReference type="InterPro" id="IPR003961">
    <property type="entry name" value="FN3_dom"/>
</dbReference>
<dbReference type="GO" id="GO:0016020">
    <property type="term" value="C:membrane"/>
    <property type="evidence" value="ECO:0007669"/>
    <property type="project" value="UniProtKB-SubCell"/>
</dbReference>
<evidence type="ECO:0000313" key="13">
    <source>
        <dbReference type="EMBL" id="CAD2207864.1"/>
    </source>
</evidence>
<dbReference type="Gene3D" id="2.60.40.10">
    <property type="entry name" value="Immunoglobulins"/>
    <property type="match status" value="3"/>
</dbReference>
<dbReference type="InterPro" id="IPR036179">
    <property type="entry name" value="Ig-like_dom_sf"/>
</dbReference>
<dbReference type="CDD" id="cd00063">
    <property type="entry name" value="FN3"/>
    <property type="match status" value="2"/>
</dbReference>
<dbReference type="Pfam" id="PF00041">
    <property type="entry name" value="fn3"/>
    <property type="match status" value="2"/>
</dbReference>